<organism evidence="4 5">
    <name type="scientific">Eragrostis curvula</name>
    <name type="common">weeping love grass</name>
    <dbReference type="NCBI Taxonomy" id="38414"/>
    <lineage>
        <taxon>Eukaryota</taxon>
        <taxon>Viridiplantae</taxon>
        <taxon>Streptophyta</taxon>
        <taxon>Embryophyta</taxon>
        <taxon>Tracheophyta</taxon>
        <taxon>Spermatophyta</taxon>
        <taxon>Magnoliopsida</taxon>
        <taxon>Liliopsida</taxon>
        <taxon>Poales</taxon>
        <taxon>Poaceae</taxon>
        <taxon>PACMAD clade</taxon>
        <taxon>Chloridoideae</taxon>
        <taxon>Eragrostideae</taxon>
        <taxon>Eragrostidinae</taxon>
        <taxon>Eragrostis</taxon>
    </lineage>
</organism>
<protein>
    <recommendedName>
        <fullName evidence="3">D-isomer specific 2-hydroxyacid dehydrogenase NAD-binding domain-containing protein</fullName>
    </recommendedName>
</protein>
<evidence type="ECO:0000259" key="3">
    <source>
        <dbReference type="Pfam" id="PF02826"/>
    </source>
</evidence>
<keyword evidence="2" id="KW-0812">Transmembrane</keyword>
<dbReference type="PANTHER" id="PTHR42938">
    <property type="entry name" value="FORMATE DEHYDROGENASE 1"/>
    <property type="match status" value="1"/>
</dbReference>
<reference evidence="4 5" key="1">
    <citation type="journal article" date="2019" name="Sci. Rep.">
        <title>A high-quality genome of Eragrostis curvula grass provides insights into Poaceae evolution and supports new strategies to enhance forage quality.</title>
        <authorList>
            <person name="Carballo J."/>
            <person name="Santos B.A.C.M."/>
            <person name="Zappacosta D."/>
            <person name="Garbus I."/>
            <person name="Selva J.P."/>
            <person name="Gallo C.A."/>
            <person name="Diaz A."/>
            <person name="Albertini E."/>
            <person name="Caccamo M."/>
            <person name="Echenique V."/>
        </authorList>
    </citation>
    <scope>NUCLEOTIDE SEQUENCE [LARGE SCALE GENOMIC DNA]</scope>
    <source>
        <strain evidence="5">cv. Victoria</strain>
        <tissue evidence="4">Leaf</tissue>
    </source>
</reference>
<dbReference type="Pfam" id="PF02826">
    <property type="entry name" value="2-Hacid_dh_C"/>
    <property type="match status" value="1"/>
</dbReference>
<dbReference type="Proteomes" id="UP000324897">
    <property type="component" value="Chromosome 4"/>
</dbReference>
<dbReference type="Gene3D" id="3.40.50.720">
    <property type="entry name" value="NAD(P)-binding Rossmann-like Domain"/>
    <property type="match status" value="2"/>
</dbReference>
<keyword evidence="5" id="KW-1185">Reference proteome</keyword>
<evidence type="ECO:0000313" key="4">
    <source>
        <dbReference type="EMBL" id="TVU39711.1"/>
    </source>
</evidence>
<dbReference type="EMBL" id="RWGY01000007">
    <property type="protein sequence ID" value="TVU39711.1"/>
    <property type="molecule type" value="Genomic_DNA"/>
</dbReference>
<evidence type="ECO:0000256" key="2">
    <source>
        <dbReference type="SAM" id="Phobius"/>
    </source>
</evidence>
<evidence type="ECO:0000313" key="5">
    <source>
        <dbReference type="Proteomes" id="UP000324897"/>
    </source>
</evidence>
<dbReference type="InterPro" id="IPR036291">
    <property type="entry name" value="NAD(P)-bd_dom_sf"/>
</dbReference>
<feature type="transmembrane region" description="Helical" evidence="2">
    <location>
        <begin position="142"/>
        <end position="160"/>
    </location>
</feature>
<dbReference type="OrthoDB" id="9991913at2759"/>
<evidence type="ECO:0000256" key="1">
    <source>
        <dbReference type="SAM" id="MobiDB-lite"/>
    </source>
</evidence>
<dbReference type="GO" id="GO:0051287">
    <property type="term" value="F:NAD binding"/>
    <property type="evidence" value="ECO:0007669"/>
    <property type="project" value="InterPro"/>
</dbReference>
<keyword evidence="2" id="KW-1133">Transmembrane helix</keyword>
<name>A0A5J9VVP0_9POAL</name>
<feature type="transmembrane region" description="Helical" evidence="2">
    <location>
        <begin position="62"/>
        <end position="80"/>
    </location>
</feature>
<dbReference type="SUPFAM" id="SSF51735">
    <property type="entry name" value="NAD(P)-binding Rossmann-fold domains"/>
    <property type="match status" value="1"/>
</dbReference>
<feature type="non-terminal residue" evidence="4">
    <location>
        <position position="1"/>
    </location>
</feature>
<dbReference type="Gramene" id="TVU39711">
    <property type="protein sequence ID" value="TVU39711"/>
    <property type="gene ID" value="EJB05_13147"/>
</dbReference>
<dbReference type="InterPro" id="IPR006140">
    <property type="entry name" value="D-isomer_DH_NAD-bd"/>
</dbReference>
<feature type="domain" description="D-isomer specific 2-hydroxyacid dehydrogenase NAD-binding" evidence="3">
    <location>
        <begin position="56"/>
        <end position="139"/>
    </location>
</feature>
<dbReference type="AlphaFoldDB" id="A0A5J9VVP0"/>
<sequence>MERRSRRGKCRKQRLERDNEESITCAKLTKYSRDKIVPTKDSQNEMDTDVNKDLGLPTGETIFGKTVLILGFGAIGVEIAKRLRPFGVKILATKRSWSEGTSPCDINGLVDKKSCPEDMYGFAGEADILITSLMQPNETVEFLLVPLFLYLATAIRRLFFFFQSRIVNHKFVAAMKKARPFFYHAVLHVAWALTFGWMEPFDPEDPILKFPNVIITPHVAGVTEYSHRTRAMKYYSIINVVGDVALQLHSGEPFTGIEFVN</sequence>
<dbReference type="PANTHER" id="PTHR42938:SF25">
    <property type="entry name" value="D-ISOMER SPECIFIC 2-HYDROXYACID DEHYDROGENASE FAMILY PROTEIN"/>
    <property type="match status" value="1"/>
</dbReference>
<comment type="caution">
    <text evidence="4">The sequence shown here is derived from an EMBL/GenBank/DDBJ whole genome shotgun (WGS) entry which is preliminary data.</text>
</comment>
<proteinExistence type="predicted"/>
<feature type="region of interest" description="Disordered" evidence="1">
    <location>
        <begin position="1"/>
        <end position="20"/>
    </location>
</feature>
<gene>
    <name evidence="4" type="ORF">EJB05_13147</name>
</gene>
<accession>A0A5J9VVP0</accession>
<dbReference type="GO" id="GO:0004617">
    <property type="term" value="F:phosphoglycerate dehydrogenase activity"/>
    <property type="evidence" value="ECO:0007669"/>
    <property type="project" value="TreeGrafter"/>
</dbReference>
<keyword evidence="2" id="KW-0472">Membrane</keyword>
<feature type="compositionally biased region" description="Basic residues" evidence="1">
    <location>
        <begin position="1"/>
        <end position="14"/>
    </location>
</feature>
<feature type="transmembrane region" description="Helical" evidence="2">
    <location>
        <begin position="181"/>
        <end position="198"/>
    </location>
</feature>